<dbReference type="Pfam" id="PF04414">
    <property type="entry name" value="tRNA_deacylase"/>
    <property type="match status" value="1"/>
</dbReference>
<dbReference type="GO" id="GO:0051499">
    <property type="term" value="F:D-aminoacyl-tRNA deacylase activity"/>
    <property type="evidence" value="ECO:0007669"/>
    <property type="project" value="InterPro"/>
</dbReference>
<proteinExistence type="predicted"/>
<evidence type="ECO:0008006" key="3">
    <source>
        <dbReference type="Google" id="ProtNLM"/>
    </source>
</evidence>
<dbReference type="HOGENOM" id="CLU_920216_0_0_0"/>
<dbReference type="Gene3D" id="3.40.630.50">
    <property type="entry name" value="AF0625-like"/>
    <property type="match status" value="1"/>
</dbReference>
<dbReference type="OrthoDB" id="9062299at2"/>
<protein>
    <recommendedName>
        <fullName evidence="3">D-aminoacyl-tRNA deacylase</fullName>
    </recommendedName>
</protein>
<dbReference type="EMBL" id="CM001022">
    <property type="protein sequence ID" value="EFQ22971.1"/>
    <property type="molecule type" value="Genomic_DNA"/>
</dbReference>
<dbReference type="InterPro" id="IPR007508">
    <property type="entry name" value="DtdA"/>
</dbReference>
<dbReference type="PaxDb" id="584708-Apau_0537"/>
<dbReference type="Proteomes" id="UP000005096">
    <property type="component" value="Chromosome"/>
</dbReference>
<dbReference type="STRING" id="584708.Apau_0537"/>
<accession>E3D0F2</accession>
<dbReference type="SUPFAM" id="SSF142535">
    <property type="entry name" value="AF0625-like"/>
    <property type="match status" value="1"/>
</dbReference>
<dbReference type="AlphaFoldDB" id="E3D0F2"/>
<evidence type="ECO:0000313" key="1">
    <source>
        <dbReference type="EMBL" id="EFQ22971.1"/>
    </source>
</evidence>
<organism evidence="1 2">
    <name type="scientific">Aminomonas paucivorans DSM 12260</name>
    <dbReference type="NCBI Taxonomy" id="584708"/>
    <lineage>
        <taxon>Bacteria</taxon>
        <taxon>Thermotogati</taxon>
        <taxon>Synergistota</taxon>
        <taxon>Synergistia</taxon>
        <taxon>Synergistales</taxon>
        <taxon>Synergistaceae</taxon>
        <taxon>Aminomonas</taxon>
    </lineage>
</organism>
<reference evidence="1 2" key="1">
    <citation type="journal article" date="2010" name="Stand. Genomic Sci.">
        <title>Non-contiguous finished genome sequence of Aminomonas paucivorans type strain (GLU-3).</title>
        <authorList>
            <person name="Pitluck S."/>
            <person name="Yasawong M."/>
            <person name="Held B."/>
            <person name="Lapidus A."/>
            <person name="Nolan M."/>
            <person name="Copeland A."/>
            <person name="Lucas S."/>
            <person name="Del Rio T.G."/>
            <person name="Tice H."/>
            <person name="Cheng J.F."/>
            <person name="Chertkov O."/>
            <person name="Goodwin L."/>
            <person name="Tapia R."/>
            <person name="Han C."/>
            <person name="Liolios K."/>
            <person name="Ivanova N."/>
            <person name="Mavromatis K."/>
            <person name="Ovchinnikova G."/>
            <person name="Pati A."/>
            <person name="Chen A."/>
            <person name="Palaniappan K."/>
            <person name="Land M."/>
            <person name="Hauser L."/>
            <person name="Chang Y.J."/>
            <person name="Jeffries C.D."/>
            <person name="Pukall R."/>
            <person name="Spring S."/>
            <person name="Rohde M."/>
            <person name="Sikorski J."/>
            <person name="Goker M."/>
            <person name="Woyke T."/>
            <person name="Bristow J."/>
            <person name="Eisen J.A."/>
            <person name="Markowitz V."/>
            <person name="Hugenholtz P."/>
            <person name="Kyrpides N.C."/>
            <person name="Klenk H.P."/>
        </authorList>
    </citation>
    <scope>NUCLEOTIDE SEQUENCE [LARGE SCALE GENOMIC DNA]</scope>
    <source>
        <strain evidence="1 2">DSM 12260</strain>
    </source>
</reference>
<gene>
    <name evidence="1" type="ORF">Apau_0537</name>
</gene>
<dbReference type="RefSeq" id="WP_006300125.1">
    <property type="nucleotide sequence ID" value="NZ_CM001022.1"/>
</dbReference>
<keyword evidence="2" id="KW-1185">Reference proteome</keyword>
<dbReference type="eggNOG" id="COG1650">
    <property type="taxonomic scope" value="Bacteria"/>
</dbReference>
<sequence length="302" mass="33214">MGEAVWFFSMGEGVHHVSRDVYTRVEALFSPEPEGWSVDGYPVTRCRDAWGHTHRFLRTRTLVSYDYAAYLPVLRERFAGADLAGEVTWHAGDNAPDRVLTAHTIGDVPSGVFCSSRPEVLRNLLESLEDHAAALGLEGWRALPEATHWSGSCHGGNPADLSRYPSMLVDVELGSTPDAWENPRAQEALARSLLEALRPRPRMVHLLCLGGVHFEPSFAEGATDRSRDLGLGHVLPNQWVVSGRYEDEDGPAKLDAAAASVQGGVDAVVYHEGLKGCYRQLCRDLGARLAVPVWKHRGMRKG</sequence>
<name>E3D0F2_9BACT</name>
<evidence type="ECO:0000313" key="2">
    <source>
        <dbReference type="Proteomes" id="UP000005096"/>
    </source>
</evidence>